<reference evidence="5 6" key="1">
    <citation type="journal article" date="2016" name="ISME J.">
        <title>Chasing the elusive Euryarchaeota class WSA2: genomes reveal a uniquely fastidious methyl-reducing methanogen.</title>
        <authorList>
            <person name="Nobu M.K."/>
            <person name="Narihiro T."/>
            <person name="Kuroda K."/>
            <person name="Mei R."/>
            <person name="Liu W.T."/>
        </authorList>
    </citation>
    <scope>NUCLEOTIDE SEQUENCE [LARGE SCALE GENOMIC DNA]</scope>
    <source>
        <strain evidence="2">B03fssc0709_Meth_Bin005</strain>
        <strain evidence="3">B15fssc0709_Meth_Bin003</strain>
        <strain evidence="4">BMIXfssc0709_Meth_Bin006</strain>
    </source>
</reference>
<protein>
    <submittedName>
        <fullName evidence="2">Carboxymuconolactone decarboxylase family protein</fullName>
    </submittedName>
</protein>
<evidence type="ECO:0000259" key="1">
    <source>
        <dbReference type="Pfam" id="PF02627"/>
    </source>
</evidence>
<evidence type="ECO:0000313" key="3">
    <source>
        <dbReference type="EMBL" id="KYC46819.1"/>
    </source>
</evidence>
<dbReference type="InterPro" id="IPR029032">
    <property type="entry name" value="AhpD-like"/>
</dbReference>
<gene>
    <name evidence="2" type="ORF">APG10_00011</name>
    <name evidence="3" type="ORF">APG11_01657</name>
    <name evidence="4" type="ORF">APG12_01595</name>
</gene>
<dbReference type="InterPro" id="IPR003779">
    <property type="entry name" value="CMD-like"/>
</dbReference>
<evidence type="ECO:0000313" key="5">
    <source>
        <dbReference type="Proteomes" id="UP000091929"/>
    </source>
</evidence>
<evidence type="ECO:0000313" key="2">
    <source>
        <dbReference type="EMBL" id="KYC46310.1"/>
    </source>
</evidence>
<dbReference type="Proteomes" id="UP000091929">
    <property type="component" value="Unassembled WGS sequence"/>
</dbReference>
<sequence>MKDELLRKIKEKYGEIPFITQEISKDEEYFVPRTKRVLHLMGGSALDTKTAELVAVAAAAALKTPFCLDVHIRNAINAGATVDELFNVIEISALISESSALGMSLRECKKVIDSIEG</sequence>
<dbReference type="SUPFAM" id="SSF69118">
    <property type="entry name" value="AhpD-like"/>
    <property type="match status" value="1"/>
</dbReference>
<dbReference type="PANTHER" id="PTHR33930:SF2">
    <property type="entry name" value="BLR3452 PROTEIN"/>
    <property type="match status" value="1"/>
</dbReference>
<dbReference type="NCBIfam" id="TIGR00778">
    <property type="entry name" value="ahpD_dom"/>
    <property type="match status" value="1"/>
</dbReference>
<dbReference type="AlphaFoldDB" id="A0A150IMS4"/>
<dbReference type="EMBL" id="LNJC01000041">
    <property type="protein sequence ID" value="KYC49255.1"/>
    <property type="molecule type" value="Genomic_DNA"/>
</dbReference>
<dbReference type="Proteomes" id="UP000092403">
    <property type="component" value="Unassembled WGS sequence"/>
</dbReference>
<feature type="domain" description="Carboxymuconolactone decarboxylase-like" evidence="1">
    <location>
        <begin position="41"/>
        <end position="99"/>
    </location>
</feature>
<accession>A0A150IWK7</accession>
<comment type="caution">
    <text evidence="2">The sequence shown here is derived from an EMBL/GenBank/DDBJ whole genome shotgun (WGS) entry which is preliminary data.</text>
</comment>
<proteinExistence type="predicted"/>
<name>A0A150IMS4_9EURY</name>
<organism evidence="2 6">
    <name type="scientific">Candidatus Methanofastidiosum methylothiophilum</name>
    <dbReference type="NCBI Taxonomy" id="1705564"/>
    <lineage>
        <taxon>Archaea</taxon>
        <taxon>Methanobacteriati</taxon>
        <taxon>Methanobacteriota</taxon>
        <taxon>Stenosarchaea group</taxon>
        <taxon>Candidatus Methanofastidiosia</taxon>
        <taxon>Candidatus Methanofastidiosales</taxon>
        <taxon>Candidatus Methanofastidiosaceae</taxon>
        <taxon>Candidatus Methanofastidiosum</taxon>
    </lineage>
</organism>
<dbReference type="Pfam" id="PF02627">
    <property type="entry name" value="CMD"/>
    <property type="match status" value="1"/>
</dbReference>
<dbReference type="Proteomes" id="UP000092401">
    <property type="component" value="Unassembled WGS sequence"/>
</dbReference>
<accession>A0A150IMS4</accession>
<accession>A0A150IP50</accession>
<dbReference type="EMBL" id="LNGF01000044">
    <property type="protein sequence ID" value="KYC46819.1"/>
    <property type="molecule type" value="Genomic_DNA"/>
</dbReference>
<dbReference type="Gene3D" id="1.20.1290.10">
    <property type="entry name" value="AhpD-like"/>
    <property type="match status" value="1"/>
</dbReference>
<evidence type="ECO:0000313" key="6">
    <source>
        <dbReference type="Proteomes" id="UP000092401"/>
    </source>
</evidence>
<dbReference type="InterPro" id="IPR004675">
    <property type="entry name" value="AhpD_core"/>
</dbReference>
<evidence type="ECO:0000313" key="4">
    <source>
        <dbReference type="EMBL" id="KYC49255.1"/>
    </source>
</evidence>
<dbReference type="PANTHER" id="PTHR33930">
    <property type="entry name" value="ALKYL HYDROPEROXIDE REDUCTASE AHPD"/>
    <property type="match status" value="1"/>
</dbReference>
<dbReference type="GO" id="GO:0051920">
    <property type="term" value="F:peroxiredoxin activity"/>
    <property type="evidence" value="ECO:0007669"/>
    <property type="project" value="InterPro"/>
</dbReference>
<dbReference type="EMBL" id="LNGE01000001">
    <property type="protein sequence ID" value="KYC46310.1"/>
    <property type="molecule type" value="Genomic_DNA"/>
</dbReference>